<name>A0A8J2HVD5_9PLEO</name>
<dbReference type="GeneID" id="67017185"/>
<evidence type="ECO:0000256" key="1">
    <source>
        <dbReference type="ARBA" id="ARBA00006529"/>
    </source>
</evidence>
<protein>
    <recommendedName>
        <fullName evidence="8">Protein kinase domain-containing protein</fullName>
    </recommendedName>
</protein>
<dbReference type="PROSITE" id="PS50011">
    <property type="entry name" value="PROTEIN_KINASE_DOM"/>
    <property type="match status" value="1"/>
</dbReference>
<evidence type="ECO:0000313" key="9">
    <source>
        <dbReference type="EMBL" id="CAG5139682.1"/>
    </source>
</evidence>
<dbReference type="Proteomes" id="UP000676310">
    <property type="component" value="Unassembled WGS sequence"/>
</dbReference>
<evidence type="ECO:0000256" key="6">
    <source>
        <dbReference type="ARBA" id="ARBA00022840"/>
    </source>
</evidence>
<comment type="similarity">
    <text evidence="1">Belongs to the protein kinase superfamily. STE Ser/Thr protein kinase family. MAP kinase kinase kinase subfamily.</text>
</comment>
<keyword evidence="5" id="KW-0418">Kinase</keyword>
<feature type="domain" description="Protein kinase" evidence="8">
    <location>
        <begin position="133"/>
        <end position="429"/>
    </location>
</feature>
<feature type="region of interest" description="Disordered" evidence="7">
    <location>
        <begin position="635"/>
        <end position="655"/>
    </location>
</feature>
<keyword evidence="2" id="KW-0723">Serine/threonine-protein kinase</keyword>
<reference evidence="9" key="1">
    <citation type="submission" date="2021-05" db="EMBL/GenBank/DDBJ databases">
        <authorList>
            <person name="Stam R."/>
        </authorList>
    </citation>
    <scope>NUCLEOTIDE SEQUENCE</scope>
    <source>
        <strain evidence="9">CS162</strain>
    </source>
</reference>
<dbReference type="GO" id="GO:0004674">
    <property type="term" value="F:protein serine/threonine kinase activity"/>
    <property type="evidence" value="ECO:0007669"/>
    <property type="project" value="UniProtKB-KW"/>
</dbReference>
<dbReference type="EMBL" id="CAJRGZ010000015">
    <property type="protein sequence ID" value="CAG5139682.1"/>
    <property type="molecule type" value="Genomic_DNA"/>
</dbReference>
<dbReference type="AlphaFoldDB" id="A0A8J2HVD5"/>
<dbReference type="PANTHER" id="PTHR11584">
    <property type="entry name" value="SERINE/THREONINE PROTEIN KINASE"/>
    <property type="match status" value="1"/>
</dbReference>
<keyword evidence="3" id="KW-0808">Transferase</keyword>
<dbReference type="PANTHER" id="PTHR11584:SF369">
    <property type="entry name" value="MITOGEN-ACTIVATED PROTEIN KINASE KINASE KINASE 19-RELATED"/>
    <property type="match status" value="1"/>
</dbReference>
<dbReference type="Pfam" id="PF00069">
    <property type="entry name" value="Pkinase"/>
    <property type="match status" value="1"/>
</dbReference>
<keyword evidence="10" id="KW-1185">Reference proteome</keyword>
<evidence type="ECO:0000256" key="2">
    <source>
        <dbReference type="ARBA" id="ARBA00022527"/>
    </source>
</evidence>
<dbReference type="InterPro" id="IPR011009">
    <property type="entry name" value="Kinase-like_dom_sf"/>
</dbReference>
<organism evidence="9 10">
    <name type="scientific">Alternaria atra</name>
    <dbReference type="NCBI Taxonomy" id="119953"/>
    <lineage>
        <taxon>Eukaryota</taxon>
        <taxon>Fungi</taxon>
        <taxon>Dikarya</taxon>
        <taxon>Ascomycota</taxon>
        <taxon>Pezizomycotina</taxon>
        <taxon>Dothideomycetes</taxon>
        <taxon>Pleosporomycetidae</taxon>
        <taxon>Pleosporales</taxon>
        <taxon>Pleosporineae</taxon>
        <taxon>Pleosporaceae</taxon>
        <taxon>Alternaria</taxon>
        <taxon>Alternaria sect. Ulocladioides</taxon>
    </lineage>
</organism>
<dbReference type="OrthoDB" id="3694187at2759"/>
<sequence>MNEHALLDEAMLAWFPPTSSTDLSSNTTFSEADLRDISDLLYRSGKLSWSRIPRIYTTLRLINEMDVIDAFLDRGITDLSFPFDKRTLPGVLKDQTARVRFLDVQSRVLTKALALEKESGKHRHFSNPDDIPYKKIAELGRGSYGNVDKVLSTVSYREYARKLIPRGRTFRQDRNVLHDFENELQALKRVSHRHIVKLIGSYTDPYHVGIIMAPVADCNLRALLNTHPLPSDTRSLVRTYYGCLAGALRYLHENKLRHKDIKPENVLVKSHEVYFTDFGTTLDWFDVGHSTTTGLAPKGTLRYAAPEVATNQPRNASADIWSLGCVFLEIWTELCHHSTSELISYMESHGSKSKFYYANVPAVKEWCDMLSSGTNDDARVPCPWITSLLGDENIETHVQAKKIRDQSPILQLPSANDKRTVNEVLRQWLANFDPSTYRKIMTAKVLTEPSVLMYRLGERRREPELSPFYTALTENYDELDFWTKISLRILGIRPGDPEFTNYFINVVEDTLHVMDGISAPYVEYGNNFACFYPEGILPIYDDSGTVEIQVPMLTVFSVAAPMDAGAALSDGRATFDSYSRRSNVTTVTKDRGGSSRGATTGMGGLGDTAAANPTGANVNIPRYVSSNARVRDAGRIRGGAQQRGTGTDRGTESSVRQQNFWVEINKPYDSARPRVGTSNFGAITGMVKLGDQFFARRYRLNDHNHGGACIHIHLLEGDGCPRRERCPFKHDWYTRESLCQMLENPDKTQHREAHALLRPSFSIWLGHWRRGHVPERHEPLPTPW</sequence>
<evidence type="ECO:0000313" key="10">
    <source>
        <dbReference type="Proteomes" id="UP000676310"/>
    </source>
</evidence>
<dbReference type="InterPro" id="IPR000719">
    <property type="entry name" value="Prot_kinase_dom"/>
</dbReference>
<dbReference type="SUPFAM" id="SSF56112">
    <property type="entry name" value="Protein kinase-like (PK-like)"/>
    <property type="match status" value="1"/>
</dbReference>
<proteinExistence type="inferred from homology"/>
<dbReference type="RefSeq" id="XP_043164070.1">
    <property type="nucleotide sequence ID" value="XM_043308135.1"/>
</dbReference>
<dbReference type="InterPro" id="IPR008271">
    <property type="entry name" value="Ser/Thr_kinase_AS"/>
</dbReference>
<keyword evidence="6" id="KW-0067">ATP-binding</keyword>
<dbReference type="SMART" id="SM00220">
    <property type="entry name" value="S_TKc"/>
    <property type="match status" value="1"/>
</dbReference>
<dbReference type="GO" id="GO:0005524">
    <property type="term" value="F:ATP binding"/>
    <property type="evidence" value="ECO:0007669"/>
    <property type="project" value="UniProtKB-KW"/>
</dbReference>
<evidence type="ECO:0000256" key="4">
    <source>
        <dbReference type="ARBA" id="ARBA00022741"/>
    </source>
</evidence>
<feature type="region of interest" description="Disordered" evidence="7">
    <location>
        <begin position="586"/>
        <end position="613"/>
    </location>
</feature>
<evidence type="ECO:0000256" key="5">
    <source>
        <dbReference type="ARBA" id="ARBA00022777"/>
    </source>
</evidence>
<evidence type="ECO:0000256" key="7">
    <source>
        <dbReference type="SAM" id="MobiDB-lite"/>
    </source>
</evidence>
<dbReference type="CDD" id="cd00180">
    <property type="entry name" value="PKc"/>
    <property type="match status" value="1"/>
</dbReference>
<evidence type="ECO:0000256" key="3">
    <source>
        <dbReference type="ARBA" id="ARBA00022679"/>
    </source>
</evidence>
<gene>
    <name evidence="9" type="ORF">ALTATR162_LOCUS541</name>
</gene>
<dbReference type="Gene3D" id="1.10.510.10">
    <property type="entry name" value="Transferase(Phosphotransferase) domain 1"/>
    <property type="match status" value="1"/>
</dbReference>
<evidence type="ECO:0000259" key="8">
    <source>
        <dbReference type="PROSITE" id="PS50011"/>
    </source>
</evidence>
<accession>A0A8J2HVD5</accession>
<keyword evidence="4" id="KW-0547">Nucleotide-binding</keyword>
<dbReference type="PROSITE" id="PS00108">
    <property type="entry name" value="PROTEIN_KINASE_ST"/>
    <property type="match status" value="1"/>
</dbReference>
<comment type="caution">
    <text evidence="9">The sequence shown here is derived from an EMBL/GenBank/DDBJ whole genome shotgun (WGS) entry which is preliminary data.</text>
</comment>